<keyword evidence="3 7" id="KW-0812">Transmembrane</keyword>
<reference evidence="10" key="1">
    <citation type="journal article" date="2019" name="Int. J. Syst. Evol. Microbiol.">
        <title>The Global Catalogue of Microorganisms (GCM) 10K type strain sequencing project: providing services to taxonomists for standard genome sequencing and annotation.</title>
        <authorList>
            <consortium name="The Broad Institute Genomics Platform"/>
            <consortium name="The Broad Institute Genome Sequencing Center for Infectious Disease"/>
            <person name="Wu L."/>
            <person name="Ma J."/>
        </authorList>
    </citation>
    <scope>NUCLEOTIDE SEQUENCE [LARGE SCALE GENOMIC DNA]</scope>
    <source>
        <strain evidence="10">CCUG 15531</strain>
    </source>
</reference>
<dbReference type="RefSeq" id="WP_304217970.1">
    <property type="nucleotide sequence ID" value="NZ_JBHUEK010000018.1"/>
</dbReference>
<evidence type="ECO:0000256" key="4">
    <source>
        <dbReference type="ARBA" id="ARBA00022801"/>
    </source>
</evidence>
<accession>A0ABW4MPE1</accession>
<dbReference type="InterPro" id="IPR036938">
    <property type="entry name" value="PAP2/HPO_sf"/>
</dbReference>
<proteinExistence type="predicted"/>
<evidence type="ECO:0000313" key="9">
    <source>
        <dbReference type="EMBL" id="MFD1779496.1"/>
    </source>
</evidence>
<comment type="caution">
    <text evidence="9">The sequence shown here is derived from an EMBL/GenBank/DDBJ whole genome shotgun (WGS) entry which is preliminary data.</text>
</comment>
<sequence length="186" mass="20686">MKLFLSIYNADCRIFQKVNQHYDKKLLHFFFTRITFLGGATFTIVTCLALAFLTTNQSRLTALASALSLAISHIPVQVIKKLYPRKRPYLILEKSKFPIKALKDHSFPSGHTTAIFSVIIPFILYMPTLSIILLPIGICVGMSRIFLGLHYPSDVMVGGILGTTAGIISFSFVNQLTLFSGNSLLL</sequence>
<protein>
    <submittedName>
        <fullName evidence="9">Phosphatase PAP2 family protein</fullName>
    </submittedName>
</protein>
<keyword evidence="4" id="KW-0378">Hydrolase</keyword>
<feature type="transmembrane region" description="Helical" evidence="7">
    <location>
        <begin position="60"/>
        <end position="79"/>
    </location>
</feature>
<dbReference type="InterPro" id="IPR000326">
    <property type="entry name" value="PAP2/HPO"/>
</dbReference>
<feature type="transmembrane region" description="Helical" evidence="7">
    <location>
        <begin position="155"/>
        <end position="176"/>
    </location>
</feature>
<dbReference type="CDD" id="cd01610">
    <property type="entry name" value="PAP2_like"/>
    <property type="match status" value="1"/>
</dbReference>
<dbReference type="PANTHER" id="PTHR14969">
    <property type="entry name" value="SPHINGOSINE-1-PHOSPHATE PHOSPHOHYDROLASE"/>
    <property type="match status" value="1"/>
</dbReference>
<dbReference type="Pfam" id="PF01569">
    <property type="entry name" value="PAP2"/>
    <property type="match status" value="1"/>
</dbReference>
<feature type="domain" description="Phosphatidic acid phosphatase type 2/haloperoxidase" evidence="8">
    <location>
        <begin position="58"/>
        <end position="170"/>
    </location>
</feature>
<organism evidence="9 10">
    <name type="scientific">Fredinandcohnia salidurans</name>
    <dbReference type="NCBI Taxonomy" id="2595041"/>
    <lineage>
        <taxon>Bacteria</taxon>
        <taxon>Bacillati</taxon>
        <taxon>Bacillota</taxon>
        <taxon>Bacilli</taxon>
        <taxon>Bacillales</taxon>
        <taxon>Bacillaceae</taxon>
        <taxon>Fredinandcohnia</taxon>
    </lineage>
</organism>
<dbReference type="Proteomes" id="UP001597227">
    <property type="component" value="Unassembled WGS sequence"/>
</dbReference>
<keyword evidence="10" id="KW-1185">Reference proteome</keyword>
<feature type="transmembrane region" description="Helical" evidence="7">
    <location>
        <begin position="114"/>
        <end position="143"/>
    </location>
</feature>
<comment type="subcellular location">
    <subcellularLocation>
        <location evidence="1">Cell membrane</location>
        <topology evidence="1">Multi-pass membrane protein</topology>
    </subcellularLocation>
</comment>
<evidence type="ECO:0000256" key="7">
    <source>
        <dbReference type="SAM" id="Phobius"/>
    </source>
</evidence>
<feature type="transmembrane region" description="Helical" evidence="7">
    <location>
        <begin position="30"/>
        <end position="53"/>
    </location>
</feature>
<gene>
    <name evidence="9" type="ORF">ACFSFW_12510</name>
</gene>
<evidence type="ECO:0000256" key="1">
    <source>
        <dbReference type="ARBA" id="ARBA00004651"/>
    </source>
</evidence>
<dbReference type="SMART" id="SM00014">
    <property type="entry name" value="acidPPc"/>
    <property type="match status" value="1"/>
</dbReference>
<dbReference type="Gene3D" id="1.20.144.10">
    <property type="entry name" value="Phosphatidic acid phosphatase type 2/haloperoxidase"/>
    <property type="match status" value="1"/>
</dbReference>
<evidence type="ECO:0000313" key="10">
    <source>
        <dbReference type="Proteomes" id="UP001597227"/>
    </source>
</evidence>
<evidence type="ECO:0000256" key="2">
    <source>
        <dbReference type="ARBA" id="ARBA00022475"/>
    </source>
</evidence>
<dbReference type="PANTHER" id="PTHR14969:SF62">
    <property type="entry name" value="DECAPRENYLPHOSPHORYL-5-PHOSPHORIBOSE PHOSPHATASE RV3807C-RELATED"/>
    <property type="match status" value="1"/>
</dbReference>
<dbReference type="SUPFAM" id="SSF48317">
    <property type="entry name" value="Acid phosphatase/Vanadium-dependent haloperoxidase"/>
    <property type="match status" value="1"/>
</dbReference>
<evidence type="ECO:0000256" key="3">
    <source>
        <dbReference type="ARBA" id="ARBA00022692"/>
    </source>
</evidence>
<name>A0ABW4MPE1_9BACI</name>
<evidence type="ECO:0000256" key="5">
    <source>
        <dbReference type="ARBA" id="ARBA00022989"/>
    </source>
</evidence>
<keyword evidence="5 7" id="KW-1133">Transmembrane helix</keyword>
<evidence type="ECO:0000259" key="8">
    <source>
        <dbReference type="SMART" id="SM00014"/>
    </source>
</evidence>
<evidence type="ECO:0000256" key="6">
    <source>
        <dbReference type="ARBA" id="ARBA00023136"/>
    </source>
</evidence>
<dbReference type="EMBL" id="JBHUEK010000018">
    <property type="protein sequence ID" value="MFD1779496.1"/>
    <property type="molecule type" value="Genomic_DNA"/>
</dbReference>
<keyword evidence="6 7" id="KW-0472">Membrane</keyword>
<keyword evidence="2" id="KW-1003">Cell membrane</keyword>